<gene>
    <name evidence="3" type="ORF">MM415A00702_0023</name>
    <name evidence="2" type="ORF">MM415B01667_0021</name>
</gene>
<evidence type="ECO:0000313" key="2">
    <source>
        <dbReference type="EMBL" id="QJA57295.1"/>
    </source>
</evidence>
<reference evidence="2" key="1">
    <citation type="submission" date="2020-03" db="EMBL/GenBank/DDBJ databases">
        <title>The deep terrestrial virosphere.</title>
        <authorList>
            <person name="Holmfeldt K."/>
            <person name="Nilsson E."/>
            <person name="Simone D."/>
            <person name="Lopez-Fernandez M."/>
            <person name="Wu X."/>
            <person name="de Brujin I."/>
            <person name="Lundin D."/>
            <person name="Andersson A."/>
            <person name="Bertilsson S."/>
            <person name="Dopson M."/>
        </authorList>
    </citation>
    <scope>NUCLEOTIDE SEQUENCE</scope>
    <source>
        <strain evidence="3">MM415A00702</strain>
        <strain evidence="2">MM415B01667</strain>
    </source>
</reference>
<dbReference type="GO" id="GO:0008757">
    <property type="term" value="F:S-adenosylmethionine-dependent methyltransferase activity"/>
    <property type="evidence" value="ECO:0007669"/>
    <property type="project" value="InterPro"/>
</dbReference>
<evidence type="ECO:0000313" key="3">
    <source>
        <dbReference type="EMBL" id="QJA80524.1"/>
    </source>
</evidence>
<dbReference type="AlphaFoldDB" id="A0A6M3IIV8"/>
<dbReference type="SUPFAM" id="SSF53335">
    <property type="entry name" value="S-adenosyl-L-methionine-dependent methyltransferases"/>
    <property type="match status" value="1"/>
</dbReference>
<dbReference type="EMBL" id="MT142425">
    <property type="protein sequence ID" value="QJA80524.1"/>
    <property type="molecule type" value="Genomic_DNA"/>
</dbReference>
<feature type="domain" description="Methyltransferase type 11" evidence="1">
    <location>
        <begin position="27"/>
        <end position="77"/>
    </location>
</feature>
<dbReference type="Gene3D" id="3.40.50.150">
    <property type="entry name" value="Vaccinia Virus protein VP39"/>
    <property type="match status" value="1"/>
</dbReference>
<dbReference type="GO" id="GO:0032259">
    <property type="term" value="P:methylation"/>
    <property type="evidence" value="ECO:0007669"/>
    <property type="project" value="UniProtKB-KW"/>
</dbReference>
<keyword evidence="2" id="KW-0808">Transferase</keyword>
<dbReference type="EMBL" id="MT141265">
    <property type="protein sequence ID" value="QJA57295.1"/>
    <property type="molecule type" value="Genomic_DNA"/>
</dbReference>
<dbReference type="InterPro" id="IPR013216">
    <property type="entry name" value="Methyltransf_11"/>
</dbReference>
<sequence>MKLNLGCGDHILHNYINCDLYCDKAQIKCNVNTLPFKDNSIDEIYSSHVIEHFNFKEAFNVLKEWLRVLKVGAKVIIETPDLLESCKKFIELNDMERIGMYAHFFSEPWIDGQWHKFLYTSTQLKWTLEQCGFKDTKQFRACRYIGKEDICLGMEGTK</sequence>
<keyword evidence="2" id="KW-0489">Methyltransferase</keyword>
<accession>A0A6M3IIV8</accession>
<organism evidence="2">
    <name type="scientific">viral metagenome</name>
    <dbReference type="NCBI Taxonomy" id="1070528"/>
    <lineage>
        <taxon>unclassified sequences</taxon>
        <taxon>metagenomes</taxon>
        <taxon>organismal metagenomes</taxon>
    </lineage>
</organism>
<name>A0A6M3IIV8_9ZZZZ</name>
<dbReference type="InterPro" id="IPR029063">
    <property type="entry name" value="SAM-dependent_MTases_sf"/>
</dbReference>
<evidence type="ECO:0000259" key="1">
    <source>
        <dbReference type="Pfam" id="PF08241"/>
    </source>
</evidence>
<protein>
    <submittedName>
        <fullName evidence="2">Putative methyltransferase</fullName>
    </submittedName>
</protein>
<proteinExistence type="predicted"/>
<dbReference type="Pfam" id="PF08241">
    <property type="entry name" value="Methyltransf_11"/>
    <property type="match status" value="1"/>
</dbReference>